<sequence>MTIGRIVIGLSVVSLGLGLTGRQAWAAEISSAAAGASQCVLQPGVYKIIDASGNLVGVLLVYPDCHTEIIKAVDNS</sequence>
<reference evidence="1 2" key="1">
    <citation type="submission" date="2020-08" db="EMBL/GenBank/DDBJ databases">
        <title>Genomic Encyclopedia of Type Strains, Phase IV (KMG-IV): sequencing the most valuable type-strain genomes for metagenomic binning, comparative biology and taxonomic classification.</title>
        <authorList>
            <person name="Goeker M."/>
        </authorList>
    </citation>
    <scope>NUCLEOTIDE SEQUENCE [LARGE SCALE GENOMIC DNA]</scope>
    <source>
        <strain evidence="1 2">DSM 29007</strain>
    </source>
</reference>
<dbReference type="Proteomes" id="UP000582837">
    <property type="component" value="Unassembled WGS sequence"/>
</dbReference>
<dbReference type="RefSeq" id="WP_221239729.1">
    <property type="nucleotide sequence ID" value="NZ_JACHIA010000025.1"/>
</dbReference>
<name>A0A841H5R5_9BACT</name>
<comment type="caution">
    <text evidence="1">The sequence shown here is derived from an EMBL/GenBank/DDBJ whole genome shotgun (WGS) entry which is preliminary data.</text>
</comment>
<accession>A0A841H5R5</accession>
<gene>
    <name evidence="1" type="ORF">HNQ61_005141</name>
</gene>
<protein>
    <submittedName>
        <fullName evidence="1">Uncharacterized protein</fullName>
    </submittedName>
</protein>
<dbReference type="AlphaFoldDB" id="A0A841H5R5"/>
<proteinExistence type="predicted"/>
<keyword evidence="2" id="KW-1185">Reference proteome</keyword>
<dbReference type="EMBL" id="JACHIA010000025">
    <property type="protein sequence ID" value="MBB6073471.1"/>
    <property type="molecule type" value="Genomic_DNA"/>
</dbReference>
<evidence type="ECO:0000313" key="2">
    <source>
        <dbReference type="Proteomes" id="UP000582837"/>
    </source>
</evidence>
<evidence type="ECO:0000313" key="1">
    <source>
        <dbReference type="EMBL" id="MBB6073471.1"/>
    </source>
</evidence>
<organism evidence="1 2">
    <name type="scientific">Longimicrobium terrae</name>
    <dbReference type="NCBI Taxonomy" id="1639882"/>
    <lineage>
        <taxon>Bacteria</taxon>
        <taxon>Pseudomonadati</taxon>
        <taxon>Gemmatimonadota</taxon>
        <taxon>Longimicrobiia</taxon>
        <taxon>Longimicrobiales</taxon>
        <taxon>Longimicrobiaceae</taxon>
        <taxon>Longimicrobium</taxon>
    </lineage>
</organism>